<evidence type="ECO:0000313" key="2">
    <source>
        <dbReference type="Proteomes" id="UP001550850"/>
    </source>
</evidence>
<dbReference type="SUPFAM" id="SSF55718">
    <property type="entry name" value="SCP-like"/>
    <property type="match status" value="1"/>
</dbReference>
<organism evidence="1 2">
    <name type="scientific">Streptomyces fragilis</name>
    <dbReference type="NCBI Taxonomy" id="67301"/>
    <lineage>
        <taxon>Bacteria</taxon>
        <taxon>Bacillati</taxon>
        <taxon>Actinomycetota</taxon>
        <taxon>Actinomycetes</taxon>
        <taxon>Kitasatosporales</taxon>
        <taxon>Streptomycetaceae</taxon>
        <taxon>Streptomyces</taxon>
    </lineage>
</organism>
<reference evidence="1 2" key="1">
    <citation type="submission" date="2024-06" db="EMBL/GenBank/DDBJ databases">
        <title>The Natural Products Discovery Center: Release of the First 8490 Sequenced Strains for Exploring Actinobacteria Biosynthetic Diversity.</title>
        <authorList>
            <person name="Kalkreuter E."/>
            <person name="Kautsar S.A."/>
            <person name="Yang D."/>
            <person name="Bader C.D."/>
            <person name="Teijaro C.N."/>
            <person name="Fluegel L."/>
            <person name="Davis C.M."/>
            <person name="Simpson J.R."/>
            <person name="Lauterbach L."/>
            <person name="Steele A.D."/>
            <person name="Gui C."/>
            <person name="Meng S."/>
            <person name="Li G."/>
            <person name="Viehrig K."/>
            <person name="Ye F."/>
            <person name="Su P."/>
            <person name="Kiefer A.F."/>
            <person name="Nichols A."/>
            <person name="Cepeda A.J."/>
            <person name="Yan W."/>
            <person name="Fan B."/>
            <person name="Jiang Y."/>
            <person name="Adhikari A."/>
            <person name="Zheng C.-J."/>
            <person name="Schuster L."/>
            <person name="Cowan T.M."/>
            <person name="Smanski M.J."/>
            <person name="Chevrette M.G."/>
            <person name="De Carvalho L.P.S."/>
            <person name="Shen B."/>
        </authorList>
    </citation>
    <scope>NUCLEOTIDE SEQUENCE [LARGE SCALE GENOMIC DNA]</scope>
    <source>
        <strain evidence="1 2">NPDC038104</strain>
    </source>
</reference>
<name>A0ABV2YN75_9ACTN</name>
<dbReference type="InterPro" id="IPR036527">
    <property type="entry name" value="SCP2_sterol-bd_dom_sf"/>
</dbReference>
<comment type="caution">
    <text evidence="1">The sequence shown here is derived from an EMBL/GenBank/DDBJ whole genome shotgun (WGS) entry which is preliminary data.</text>
</comment>
<dbReference type="RefSeq" id="WP_108957296.1">
    <property type="nucleotide sequence ID" value="NZ_BEVZ01000014.1"/>
</dbReference>
<dbReference type="Proteomes" id="UP001550850">
    <property type="component" value="Unassembled WGS sequence"/>
</dbReference>
<dbReference type="EMBL" id="JBEZUR010000050">
    <property type="protein sequence ID" value="MEU3557168.1"/>
    <property type="molecule type" value="Genomic_DNA"/>
</dbReference>
<gene>
    <name evidence="1" type="ORF">AB0E65_23565</name>
</gene>
<accession>A0ABV2YN75</accession>
<protein>
    <submittedName>
        <fullName evidence="1">Sterol-binding protein</fullName>
    </submittedName>
</protein>
<dbReference type="Gene3D" id="3.30.1050.10">
    <property type="entry name" value="SCP2 sterol-binding domain"/>
    <property type="match status" value="1"/>
</dbReference>
<keyword evidence="2" id="KW-1185">Reference proteome</keyword>
<proteinExistence type="predicted"/>
<sequence length="115" mass="12458">MATIEECRAALEELAGRLASAPDRVREAATAERSVSCRVTDLDVTFTGRLTGGRLEVLDTVRGRPPEPARIRLSTTGDDLLALVAGALPFPRAWATGRLTLEAPLRDLLHLRTLL</sequence>
<evidence type="ECO:0000313" key="1">
    <source>
        <dbReference type="EMBL" id="MEU3557168.1"/>
    </source>
</evidence>